<name>A0A8X6JZ82_TRICU</name>
<gene>
    <name evidence="2" type="ORF">TNCT_691891</name>
</gene>
<comment type="caution">
    <text evidence="2">The sequence shown here is derived from an EMBL/GenBank/DDBJ whole genome shotgun (WGS) entry which is preliminary data.</text>
</comment>
<dbReference type="EMBL" id="BMAO01028296">
    <property type="protein sequence ID" value="GFR23511.1"/>
    <property type="molecule type" value="Genomic_DNA"/>
</dbReference>
<proteinExistence type="predicted"/>
<dbReference type="AlphaFoldDB" id="A0A8X6JZ82"/>
<protein>
    <submittedName>
        <fullName evidence="2">Uncharacterized protein</fullName>
    </submittedName>
</protein>
<organism evidence="2 3">
    <name type="scientific">Trichonephila clavata</name>
    <name type="common">Joro spider</name>
    <name type="synonym">Nephila clavata</name>
    <dbReference type="NCBI Taxonomy" id="2740835"/>
    <lineage>
        <taxon>Eukaryota</taxon>
        <taxon>Metazoa</taxon>
        <taxon>Ecdysozoa</taxon>
        <taxon>Arthropoda</taxon>
        <taxon>Chelicerata</taxon>
        <taxon>Arachnida</taxon>
        <taxon>Araneae</taxon>
        <taxon>Araneomorphae</taxon>
        <taxon>Entelegynae</taxon>
        <taxon>Araneoidea</taxon>
        <taxon>Nephilidae</taxon>
        <taxon>Trichonephila</taxon>
    </lineage>
</organism>
<evidence type="ECO:0000313" key="3">
    <source>
        <dbReference type="Proteomes" id="UP000887116"/>
    </source>
</evidence>
<evidence type="ECO:0000256" key="1">
    <source>
        <dbReference type="SAM" id="MobiDB-lite"/>
    </source>
</evidence>
<feature type="compositionally biased region" description="Basic and acidic residues" evidence="1">
    <location>
        <begin position="8"/>
        <end position="17"/>
    </location>
</feature>
<accession>A0A8X6JZ82</accession>
<evidence type="ECO:0000313" key="2">
    <source>
        <dbReference type="EMBL" id="GFR23511.1"/>
    </source>
</evidence>
<sequence>MHSKRAKQRSERHDKRSGTLSQQTHLQKVSKQFDNHCQYVKLNWAIVSWDLNVLSGAVKFYPQDAGSRAKQTLCQKFRQSAMDASSFTLRIISGKNLNLHKDSSQSPAFSHV</sequence>
<reference evidence="2" key="1">
    <citation type="submission" date="2020-07" db="EMBL/GenBank/DDBJ databases">
        <title>Multicomponent nature underlies the extraordinary mechanical properties of spider dragline silk.</title>
        <authorList>
            <person name="Kono N."/>
            <person name="Nakamura H."/>
            <person name="Mori M."/>
            <person name="Yoshida Y."/>
            <person name="Ohtoshi R."/>
            <person name="Malay A.D."/>
            <person name="Moran D.A.P."/>
            <person name="Tomita M."/>
            <person name="Numata K."/>
            <person name="Arakawa K."/>
        </authorList>
    </citation>
    <scope>NUCLEOTIDE SEQUENCE</scope>
</reference>
<keyword evidence="3" id="KW-1185">Reference proteome</keyword>
<dbReference type="Proteomes" id="UP000887116">
    <property type="component" value="Unassembled WGS sequence"/>
</dbReference>
<feature type="region of interest" description="Disordered" evidence="1">
    <location>
        <begin position="1"/>
        <end position="25"/>
    </location>
</feature>